<dbReference type="SUPFAM" id="SSF56037">
    <property type="entry name" value="PheT/TilS domain"/>
    <property type="match status" value="1"/>
</dbReference>
<dbReference type="InterPro" id="IPR004532">
    <property type="entry name" value="Phe-tRNA-ligase_IIc_bsu_bact"/>
</dbReference>
<organism evidence="20 21">
    <name type="scientific">Dongia rigui</name>
    <dbReference type="NCBI Taxonomy" id="940149"/>
    <lineage>
        <taxon>Bacteria</taxon>
        <taxon>Pseudomonadati</taxon>
        <taxon>Pseudomonadota</taxon>
        <taxon>Alphaproteobacteria</taxon>
        <taxon>Rhodospirillales</taxon>
        <taxon>Dongiaceae</taxon>
        <taxon>Dongia</taxon>
    </lineage>
</organism>
<comment type="catalytic activity">
    <reaction evidence="14 15">
        <text>tRNA(Phe) + L-phenylalanine + ATP = L-phenylalanyl-tRNA(Phe) + AMP + diphosphate + H(+)</text>
        <dbReference type="Rhea" id="RHEA:19413"/>
        <dbReference type="Rhea" id="RHEA-COMP:9668"/>
        <dbReference type="Rhea" id="RHEA-COMP:9699"/>
        <dbReference type="ChEBI" id="CHEBI:15378"/>
        <dbReference type="ChEBI" id="CHEBI:30616"/>
        <dbReference type="ChEBI" id="CHEBI:33019"/>
        <dbReference type="ChEBI" id="CHEBI:58095"/>
        <dbReference type="ChEBI" id="CHEBI:78442"/>
        <dbReference type="ChEBI" id="CHEBI:78531"/>
        <dbReference type="ChEBI" id="CHEBI:456215"/>
        <dbReference type="EC" id="6.1.1.20"/>
    </reaction>
</comment>
<keyword evidence="8 15" id="KW-0547">Nucleotide-binding</keyword>
<evidence type="ECO:0000313" key="20">
    <source>
        <dbReference type="EMBL" id="MDY0871782.1"/>
    </source>
</evidence>
<dbReference type="InterPro" id="IPR005146">
    <property type="entry name" value="B3/B4_tRNA-bd"/>
</dbReference>
<dbReference type="EMBL" id="JAXCLX010000001">
    <property type="protein sequence ID" value="MDY0871782.1"/>
    <property type="molecule type" value="Genomic_DNA"/>
</dbReference>
<keyword evidence="4 15" id="KW-0963">Cytoplasm</keyword>
<feature type="domain" description="B5" evidence="19">
    <location>
        <begin position="400"/>
        <end position="476"/>
    </location>
</feature>
<dbReference type="SMART" id="SM00873">
    <property type="entry name" value="B3_4"/>
    <property type="match status" value="1"/>
</dbReference>
<feature type="domain" description="FDX-ACB" evidence="18">
    <location>
        <begin position="703"/>
        <end position="796"/>
    </location>
</feature>
<keyword evidence="11 16" id="KW-0694">RNA-binding</keyword>
<comment type="subcellular location">
    <subcellularLocation>
        <location evidence="1 15">Cytoplasm</location>
    </subcellularLocation>
</comment>
<accession>A0ABU5DWV9</accession>
<feature type="domain" description="TRNA-binding" evidence="17">
    <location>
        <begin position="39"/>
        <end position="148"/>
    </location>
</feature>
<feature type="binding site" evidence="15">
    <location>
        <position position="454"/>
    </location>
    <ligand>
        <name>Mg(2+)</name>
        <dbReference type="ChEBI" id="CHEBI:18420"/>
        <note>shared with alpha subunit</note>
    </ligand>
</feature>
<keyword evidence="5 16" id="KW-0820">tRNA-binding</keyword>
<keyword evidence="6 15" id="KW-0436">Ligase</keyword>
<evidence type="ECO:0000256" key="15">
    <source>
        <dbReference type="HAMAP-Rule" id="MF_00283"/>
    </source>
</evidence>
<dbReference type="InterPro" id="IPR036690">
    <property type="entry name" value="Fdx_antiC-bd_sf"/>
</dbReference>
<dbReference type="InterPro" id="IPR041616">
    <property type="entry name" value="PheRS_beta_core"/>
</dbReference>
<dbReference type="InterPro" id="IPR002547">
    <property type="entry name" value="tRNA-bd_dom"/>
</dbReference>
<feature type="binding site" evidence="15">
    <location>
        <position position="464"/>
    </location>
    <ligand>
        <name>Mg(2+)</name>
        <dbReference type="ChEBI" id="CHEBI:18420"/>
        <note>shared with alpha subunit</note>
    </ligand>
</feature>
<dbReference type="NCBIfam" id="TIGR00472">
    <property type="entry name" value="pheT_bact"/>
    <property type="match status" value="1"/>
</dbReference>
<keyword evidence="12 15" id="KW-0648">Protein biosynthesis</keyword>
<comment type="caution">
    <text evidence="20">The sequence shown here is derived from an EMBL/GenBank/DDBJ whole genome shotgun (WGS) entry which is preliminary data.</text>
</comment>
<feature type="binding site" evidence="15">
    <location>
        <position position="460"/>
    </location>
    <ligand>
        <name>Mg(2+)</name>
        <dbReference type="ChEBI" id="CHEBI:18420"/>
        <note>shared with alpha subunit</note>
    </ligand>
</feature>
<dbReference type="Gene3D" id="3.30.930.10">
    <property type="entry name" value="Bira Bifunctional Protein, Domain 2"/>
    <property type="match status" value="1"/>
</dbReference>
<dbReference type="PANTHER" id="PTHR10947">
    <property type="entry name" value="PHENYLALANYL-TRNA SYNTHETASE BETA CHAIN AND LEUCINE-RICH REPEAT-CONTAINING PROTEIN 47"/>
    <property type="match status" value="1"/>
</dbReference>
<dbReference type="Pfam" id="PF03147">
    <property type="entry name" value="FDX-ACB"/>
    <property type="match status" value="1"/>
</dbReference>
<comment type="similarity">
    <text evidence="2 15">Belongs to the phenylalanyl-tRNA synthetase beta subunit family. Type 1 subfamily.</text>
</comment>
<dbReference type="EC" id="6.1.1.20" evidence="15"/>
<dbReference type="NCBIfam" id="NF045760">
    <property type="entry name" value="YtpR"/>
    <property type="match status" value="1"/>
</dbReference>
<dbReference type="InterPro" id="IPR005121">
    <property type="entry name" value="Fdx_antiC-bd"/>
</dbReference>
<evidence type="ECO:0000256" key="3">
    <source>
        <dbReference type="ARBA" id="ARBA00011209"/>
    </source>
</evidence>
<keyword evidence="13 15" id="KW-0030">Aminoacyl-tRNA synthetase</keyword>
<dbReference type="InterPro" id="IPR012340">
    <property type="entry name" value="NA-bd_OB-fold"/>
</dbReference>
<dbReference type="InterPro" id="IPR045060">
    <property type="entry name" value="Phe-tRNA-ligase_IIc_bsu"/>
</dbReference>
<keyword evidence="21" id="KW-1185">Reference proteome</keyword>
<evidence type="ECO:0000256" key="4">
    <source>
        <dbReference type="ARBA" id="ARBA00022490"/>
    </source>
</evidence>
<dbReference type="InterPro" id="IPR009061">
    <property type="entry name" value="DNA-bd_dom_put_sf"/>
</dbReference>
<dbReference type="HAMAP" id="MF_00283">
    <property type="entry name" value="Phe_tRNA_synth_beta1"/>
    <property type="match status" value="1"/>
</dbReference>
<keyword evidence="10 15" id="KW-0460">Magnesium</keyword>
<dbReference type="SMART" id="SM00874">
    <property type="entry name" value="B5"/>
    <property type="match status" value="1"/>
</dbReference>
<dbReference type="CDD" id="cd00769">
    <property type="entry name" value="PheRS_beta_core"/>
    <property type="match status" value="1"/>
</dbReference>
<comment type="cofactor">
    <cofactor evidence="15">
        <name>Mg(2+)</name>
        <dbReference type="ChEBI" id="CHEBI:18420"/>
    </cofactor>
    <text evidence="15">Binds 2 magnesium ions per tetramer.</text>
</comment>
<dbReference type="Gene3D" id="2.40.50.140">
    <property type="entry name" value="Nucleic acid-binding proteins"/>
    <property type="match status" value="1"/>
</dbReference>
<evidence type="ECO:0000256" key="14">
    <source>
        <dbReference type="ARBA" id="ARBA00049255"/>
    </source>
</evidence>
<dbReference type="Pfam" id="PF03484">
    <property type="entry name" value="B5"/>
    <property type="match status" value="1"/>
</dbReference>
<evidence type="ECO:0000256" key="11">
    <source>
        <dbReference type="ARBA" id="ARBA00022884"/>
    </source>
</evidence>
<dbReference type="SUPFAM" id="SSF54991">
    <property type="entry name" value="Anticodon-binding domain of PheRS"/>
    <property type="match status" value="1"/>
</dbReference>
<evidence type="ECO:0000313" key="21">
    <source>
        <dbReference type="Proteomes" id="UP001271769"/>
    </source>
</evidence>
<evidence type="ECO:0000259" key="17">
    <source>
        <dbReference type="PROSITE" id="PS50886"/>
    </source>
</evidence>
<evidence type="ECO:0000256" key="16">
    <source>
        <dbReference type="PROSITE-ProRule" id="PRU00209"/>
    </source>
</evidence>
<feature type="binding site" evidence="15">
    <location>
        <position position="463"/>
    </location>
    <ligand>
        <name>Mg(2+)</name>
        <dbReference type="ChEBI" id="CHEBI:18420"/>
        <note>shared with alpha subunit</note>
    </ligand>
</feature>
<dbReference type="RefSeq" id="WP_320500207.1">
    <property type="nucleotide sequence ID" value="NZ_JAXCLX010000001.1"/>
</dbReference>
<dbReference type="SMART" id="SM00896">
    <property type="entry name" value="FDX-ACB"/>
    <property type="match status" value="1"/>
</dbReference>
<dbReference type="InterPro" id="IPR045864">
    <property type="entry name" value="aa-tRNA-synth_II/BPL/LPL"/>
</dbReference>
<evidence type="ECO:0000256" key="1">
    <source>
        <dbReference type="ARBA" id="ARBA00004496"/>
    </source>
</evidence>
<dbReference type="Pfam" id="PF17759">
    <property type="entry name" value="tRNA_synthFbeta"/>
    <property type="match status" value="1"/>
</dbReference>
<evidence type="ECO:0000256" key="8">
    <source>
        <dbReference type="ARBA" id="ARBA00022741"/>
    </source>
</evidence>
<evidence type="ECO:0000256" key="2">
    <source>
        <dbReference type="ARBA" id="ARBA00008653"/>
    </source>
</evidence>
<dbReference type="InterPro" id="IPR005147">
    <property type="entry name" value="tRNA_synthase_B5-dom"/>
</dbReference>
<dbReference type="CDD" id="cd02796">
    <property type="entry name" value="tRNA_bind_bactPheRS"/>
    <property type="match status" value="1"/>
</dbReference>
<dbReference type="Pfam" id="PF01588">
    <property type="entry name" value="tRNA_bind"/>
    <property type="match status" value="1"/>
</dbReference>
<evidence type="ECO:0000256" key="12">
    <source>
        <dbReference type="ARBA" id="ARBA00022917"/>
    </source>
</evidence>
<evidence type="ECO:0000256" key="6">
    <source>
        <dbReference type="ARBA" id="ARBA00022598"/>
    </source>
</evidence>
<evidence type="ECO:0000256" key="10">
    <source>
        <dbReference type="ARBA" id="ARBA00022842"/>
    </source>
</evidence>
<keyword evidence="9 15" id="KW-0067">ATP-binding</keyword>
<dbReference type="InterPro" id="IPR020825">
    <property type="entry name" value="Phe-tRNA_synthase-like_B3/B4"/>
</dbReference>
<evidence type="ECO:0000259" key="18">
    <source>
        <dbReference type="PROSITE" id="PS51447"/>
    </source>
</evidence>
<evidence type="ECO:0000259" key="19">
    <source>
        <dbReference type="PROSITE" id="PS51483"/>
    </source>
</evidence>
<dbReference type="Pfam" id="PF03483">
    <property type="entry name" value="B3_4"/>
    <property type="match status" value="1"/>
</dbReference>
<dbReference type="SUPFAM" id="SSF46955">
    <property type="entry name" value="Putative DNA-binding domain"/>
    <property type="match status" value="1"/>
</dbReference>
<dbReference type="PROSITE" id="PS50886">
    <property type="entry name" value="TRBD"/>
    <property type="match status" value="1"/>
</dbReference>
<dbReference type="Gene3D" id="3.30.56.10">
    <property type="match status" value="2"/>
</dbReference>
<sequence>MKFTLSWLKTHLDTDADLATITKKLTDLGLEVEGVEDKAESLKPFVVGYVVEAKQHPNADRLRVCQVDTGKGVLQVVCGAPNARTGLKGVFAPVGTHVPGTGLDLKAGNIRGEASNGMLCSARELGLGQDHDGIIELPEDAPVGASFVEYRKLGDPVIEIKITPDRADCLGVFGVARDLASAGLGKLKPIAEKPVKGTYQSPIQWQIDESAKDLVPYTAGRFFKGVKNGPSPQWLQDRLTSIGLRPISALVDITNFVTFDLCRPLHVFDADKVKGHVTMRQAKAGETILALDGKTYNLEPGMVVIADDQGPEAIGGIMGGEASGCTEATTNVFLEAALFDTTVTAKTGRKLGILSDARYRNERGLDPQSELWGMDVATRLILEICGGEPSEITSAGTLPSGTREITFRPARVLALGGVEVAPAKQKQILVDLGFKVVETNGESWNVTTPSFRADVEGEADLVEEVMRVHGFDHIPATSMPRVGAMPPVAVTLGQKRVQQTKRLLAVRGLNETVTFSFMPSGVAAMFAGSNALVPLANPISADLDVMRPSILGNLLMAAERNAARGFSDIALFEVGPTYLGEAAKDQVLTATGLRVGNTPRHWQVKQRPLDAYDAKADAFAILSAFGVPVENLQLEATAPAHYHPGQSAVLRLGPTILGQFGTIHPKVTQALGVKGAAIGFDVFLERLPAPRSKGTARPLLNASALQPLERDFAFIVDANVPAEKLVKAAKGADKALITEVKLFDLFAGGSLPADKKSLALSVTLQPRDKTLTDAEIEALSAKVVAAVNKATGGELRK</sequence>
<evidence type="ECO:0000256" key="5">
    <source>
        <dbReference type="ARBA" id="ARBA00022555"/>
    </source>
</evidence>
<dbReference type="InterPro" id="IPR033714">
    <property type="entry name" value="tRNA_bind_bactPheRS"/>
</dbReference>
<dbReference type="Gene3D" id="3.50.40.10">
    <property type="entry name" value="Phenylalanyl-trna Synthetase, Chain B, domain 3"/>
    <property type="match status" value="1"/>
</dbReference>
<name>A0ABU5DWV9_9PROT</name>
<dbReference type="SUPFAM" id="SSF50249">
    <property type="entry name" value="Nucleic acid-binding proteins"/>
    <property type="match status" value="1"/>
</dbReference>
<evidence type="ECO:0000256" key="9">
    <source>
        <dbReference type="ARBA" id="ARBA00022840"/>
    </source>
</evidence>
<dbReference type="Gene3D" id="3.30.70.380">
    <property type="entry name" value="Ferrodoxin-fold anticodon-binding domain"/>
    <property type="match status" value="1"/>
</dbReference>
<comment type="subunit">
    <text evidence="3 15">Tetramer of two alpha and two beta subunits.</text>
</comment>
<dbReference type="PROSITE" id="PS51483">
    <property type="entry name" value="B5"/>
    <property type="match status" value="1"/>
</dbReference>
<evidence type="ECO:0000256" key="13">
    <source>
        <dbReference type="ARBA" id="ARBA00023146"/>
    </source>
</evidence>
<dbReference type="GO" id="GO:0004826">
    <property type="term" value="F:phenylalanine-tRNA ligase activity"/>
    <property type="evidence" value="ECO:0007669"/>
    <property type="project" value="UniProtKB-EC"/>
</dbReference>
<dbReference type="PROSITE" id="PS51447">
    <property type="entry name" value="FDX_ACB"/>
    <property type="match status" value="1"/>
</dbReference>
<dbReference type="Proteomes" id="UP001271769">
    <property type="component" value="Unassembled WGS sequence"/>
</dbReference>
<gene>
    <name evidence="15 20" type="primary">pheT</name>
    <name evidence="20" type="ORF">SMD31_07605</name>
</gene>
<keyword evidence="7 15" id="KW-0479">Metal-binding</keyword>
<evidence type="ECO:0000256" key="7">
    <source>
        <dbReference type="ARBA" id="ARBA00022723"/>
    </source>
</evidence>
<protein>
    <recommendedName>
        <fullName evidence="15">Phenylalanine--tRNA ligase beta subunit</fullName>
        <ecNumber evidence="15">6.1.1.20</ecNumber>
    </recommendedName>
    <alternativeName>
        <fullName evidence="15">Phenylalanyl-tRNA synthetase beta subunit</fullName>
        <shortName evidence="15">PheRS</shortName>
    </alternativeName>
</protein>
<dbReference type="SUPFAM" id="SSF55681">
    <property type="entry name" value="Class II aaRS and biotin synthetases"/>
    <property type="match status" value="1"/>
</dbReference>
<reference evidence="20 21" key="1">
    <citation type="journal article" date="2013" name="Antonie Van Leeuwenhoek">
        <title>Dongia rigui sp. nov., isolated from freshwater of a large wetland in Korea.</title>
        <authorList>
            <person name="Baik K.S."/>
            <person name="Hwang Y.M."/>
            <person name="Choi J.S."/>
            <person name="Kwon J."/>
            <person name="Seong C.N."/>
        </authorList>
    </citation>
    <scope>NUCLEOTIDE SEQUENCE [LARGE SCALE GENOMIC DNA]</scope>
    <source>
        <strain evidence="20 21">04SU4-P</strain>
    </source>
</reference>
<proteinExistence type="inferred from homology"/>
<dbReference type="PANTHER" id="PTHR10947:SF0">
    <property type="entry name" value="PHENYLALANINE--TRNA LIGASE BETA SUBUNIT"/>
    <property type="match status" value="1"/>
</dbReference>